<proteinExistence type="predicted"/>
<dbReference type="EMBL" id="CALLCH030000015">
    <property type="protein sequence ID" value="CAI4217084.1"/>
    <property type="molecule type" value="Genomic_DNA"/>
</dbReference>
<feature type="non-terminal residue" evidence="2">
    <location>
        <position position="24"/>
    </location>
</feature>
<gene>
    <name evidence="2" type="ORF">PPNO1_LOCUS6709</name>
</gene>
<evidence type="ECO:0000256" key="1">
    <source>
        <dbReference type="SAM" id="MobiDB-lite"/>
    </source>
</evidence>
<evidence type="ECO:0000313" key="2">
    <source>
        <dbReference type="EMBL" id="CAI4217084.1"/>
    </source>
</evidence>
<comment type="caution">
    <text evidence="2">The sequence shown here is derived from an EMBL/GenBank/DDBJ whole genome shotgun (WGS) entry which is preliminary data.</text>
</comment>
<dbReference type="Proteomes" id="UP000838763">
    <property type="component" value="Unassembled WGS sequence"/>
</dbReference>
<name>A0A9P1H5D2_9PEZI</name>
<keyword evidence="3" id="KW-1185">Reference proteome</keyword>
<feature type="region of interest" description="Disordered" evidence="1">
    <location>
        <begin position="1"/>
        <end position="24"/>
    </location>
</feature>
<accession>A0A9P1H5D2</accession>
<reference evidence="2" key="1">
    <citation type="submission" date="2022-11" db="EMBL/GenBank/DDBJ databases">
        <authorList>
            <person name="Scott C."/>
            <person name="Bruce N."/>
        </authorList>
    </citation>
    <scope>NUCLEOTIDE SEQUENCE</scope>
</reference>
<organism evidence="2 3">
    <name type="scientific">Parascedosporium putredinis</name>
    <dbReference type="NCBI Taxonomy" id="1442378"/>
    <lineage>
        <taxon>Eukaryota</taxon>
        <taxon>Fungi</taxon>
        <taxon>Dikarya</taxon>
        <taxon>Ascomycota</taxon>
        <taxon>Pezizomycotina</taxon>
        <taxon>Sordariomycetes</taxon>
        <taxon>Hypocreomycetidae</taxon>
        <taxon>Microascales</taxon>
        <taxon>Microascaceae</taxon>
        <taxon>Parascedosporium</taxon>
    </lineage>
</organism>
<dbReference type="AlphaFoldDB" id="A0A9P1H5D2"/>
<protein>
    <submittedName>
        <fullName evidence="2">Uncharacterized protein</fullName>
    </submittedName>
</protein>
<dbReference type="OrthoDB" id="10260897at2759"/>
<sequence length="24" mass="2595">KNPKAFAFANPGKLQRAAARSHDV</sequence>
<feature type="non-terminal residue" evidence="2">
    <location>
        <position position="1"/>
    </location>
</feature>
<evidence type="ECO:0000313" key="3">
    <source>
        <dbReference type="Proteomes" id="UP000838763"/>
    </source>
</evidence>